<dbReference type="EMBL" id="NXLW01000003">
    <property type="protein sequence ID" value="RDU73124.1"/>
    <property type="molecule type" value="Genomic_DNA"/>
</dbReference>
<comment type="caution">
    <text evidence="2">The sequence shown here is derived from an EMBL/GenBank/DDBJ whole genome shotgun (WGS) entry which is preliminary data.</text>
</comment>
<dbReference type="Proteomes" id="UP000256424">
    <property type="component" value="Unassembled WGS sequence"/>
</dbReference>
<gene>
    <name evidence="2" type="ORF">CQA66_02560</name>
</gene>
<proteinExistence type="predicted"/>
<evidence type="ECO:0000313" key="2">
    <source>
        <dbReference type="EMBL" id="RDU73124.1"/>
    </source>
</evidence>
<dbReference type="InterPro" id="IPR018637">
    <property type="entry name" value="DUF2059"/>
</dbReference>
<organism evidence="2 3">
    <name type="scientific">Helicobacter aurati</name>
    <dbReference type="NCBI Taxonomy" id="137778"/>
    <lineage>
        <taxon>Bacteria</taxon>
        <taxon>Pseudomonadati</taxon>
        <taxon>Campylobacterota</taxon>
        <taxon>Epsilonproteobacteria</taxon>
        <taxon>Campylobacterales</taxon>
        <taxon>Helicobacteraceae</taxon>
        <taxon>Helicobacter</taxon>
    </lineage>
</organism>
<sequence>MLQHIRQQPRFSLYSVFAHCIRSVGNLQHLMLCFGFFLSLGFSTLLHAHTSESHSCPKHGSMGQLETENTFGSMTIEEVKQKAIKKDRLYYELSGYIRDSEFLSFFDNSILTLAFLSTSADLLKRKKLDNYETFERVLTRDNRKRLVKQRESFKKFAVSYWHRFYSLQEAQDIHDYVRSALGKKELQVEMEIAREITRAHFLFIKTGEVPKLPPFALSADSKADKKKKSLLELIDIKREEPMIDLGLRGLDTALREEFGLSKKEARSRIENLKTVLVEYSLVIKAKHYTQDEIDSLLAFYRSPVGAKSVLLTLQASANTDFEVQSMEYMKDVFNNISEYLESYN</sequence>
<dbReference type="AlphaFoldDB" id="A0A3D8J8C1"/>
<reference evidence="2 3" key="1">
    <citation type="submission" date="2018-04" db="EMBL/GenBank/DDBJ databases">
        <title>Novel Campyloabacter and Helicobacter Species and Strains.</title>
        <authorList>
            <person name="Mannion A.J."/>
            <person name="Shen Z."/>
            <person name="Fox J.G."/>
        </authorList>
    </citation>
    <scope>NUCLEOTIDE SEQUENCE [LARGE SCALE GENOMIC DNA]</scope>
    <source>
        <strain evidence="2 3">MIT 97-5075</strain>
    </source>
</reference>
<dbReference type="RefSeq" id="WP_104762727.1">
    <property type="nucleotide sequence ID" value="NZ_FZPM01000006.1"/>
</dbReference>
<evidence type="ECO:0000313" key="3">
    <source>
        <dbReference type="Proteomes" id="UP000256424"/>
    </source>
</evidence>
<accession>A0A3D8J8C1</accession>
<protein>
    <submittedName>
        <fullName evidence="2">DUF2059 domain-containing protein</fullName>
    </submittedName>
</protein>
<evidence type="ECO:0000259" key="1">
    <source>
        <dbReference type="Pfam" id="PF09832"/>
    </source>
</evidence>
<keyword evidence="3" id="KW-1185">Reference proteome</keyword>
<name>A0A3D8J8C1_9HELI</name>
<feature type="domain" description="DUF2059" evidence="1">
    <location>
        <begin position="285"/>
        <end position="319"/>
    </location>
</feature>
<dbReference type="Pfam" id="PF09832">
    <property type="entry name" value="DUF2059"/>
    <property type="match status" value="1"/>
</dbReference>